<feature type="region of interest" description="Disordered" evidence="1">
    <location>
        <begin position="41"/>
        <end position="95"/>
    </location>
</feature>
<evidence type="ECO:0000313" key="3">
    <source>
        <dbReference type="EnsemblMetazoa" id="SCAU002076-PA"/>
    </source>
</evidence>
<keyword evidence="4" id="KW-1185">Reference proteome</keyword>
<accession>A0A1I8NU75</accession>
<evidence type="ECO:0000256" key="1">
    <source>
        <dbReference type="SAM" id="MobiDB-lite"/>
    </source>
</evidence>
<sequence length="321" mass="37038">MKVFHMNLIAFIYSLLCIRLVWMLPTKDLKDYQSNGNATTLSRNLSDNHKAPNNISTIPDALASSTVHRRTNRPQLTTLKPQGFRSPAEQSSSRRLDTLSPAAQNYFSTFFQPSIPPLGHSRPFYQATEEPFFRKFLQQQHQKHFLPQSRQQTYQTYDASILGSGDFGILRGGTFYSEEDQSYHQEANGEIYYSEASNSHSGPATEGFIQKYTYPEEQFEHFRDFADLNTPSEADFSQYVVVYAAKNATDSEDIVKGPKNIFEQLQQIDEEKAEEERHRKKSRHSELSKKKLKLVKTKIIKKKWNPKREKITEEDPLLALS</sequence>
<dbReference type="KEGG" id="scac:106090286"/>
<dbReference type="Proteomes" id="UP000095300">
    <property type="component" value="Unassembled WGS sequence"/>
</dbReference>
<evidence type="ECO:0008006" key="5">
    <source>
        <dbReference type="Google" id="ProtNLM"/>
    </source>
</evidence>
<organism evidence="3 4">
    <name type="scientific">Stomoxys calcitrans</name>
    <name type="common">Stable fly</name>
    <name type="synonym">Conops calcitrans</name>
    <dbReference type="NCBI Taxonomy" id="35570"/>
    <lineage>
        <taxon>Eukaryota</taxon>
        <taxon>Metazoa</taxon>
        <taxon>Ecdysozoa</taxon>
        <taxon>Arthropoda</taxon>
        <taxon>Hexapoda</taxon>
        <taxon>Insecta</taxon>
        <taxon>Pterygota</taxon>
        <taxon>Neoptera</taxon>
        <taxon>Endopterygota</taxon>
        <taxon>Diptera</taxon>
        <taxon>Brachycera</taxon>
        <taxon>Muscomorpha</taxon>
        <taxon>Muscoidea</taxon>
        <taxon>Muscidae</taxon>
        <taxon>Stomoxys</taxon>
    </lineage>
</organism>
<proteinExistence type="predicted"/>
<gene>
    <name evidence="3" type="primary">106090286</name>
</gene>
<dbReference type="VEuPathDB" id="VectorBase:SCAU002076"/>
<evidence type="ECO:0000313" key="4">
    <source>
        <dbReference type="Proteomes" id="UP000095300"/>
    </source>
</evidence>
<dbReference type="AlphaFoldDB" id="A0A1I8NU75"/>
<name>A0A1I8NU75_STOCA</name>
<dbReference type="OrthoDB" id="6425203at2759"/>
<reference evidence="3" key="1">
    <citation type="submission" date="2020-05" db="UniProtKB">
        <authorList>
            <consortium name="EnsemblMetazoa"/>
        </authorList>
    </citation>
    <scope>IDENTIFICATION</scope>
    <source>
        <strain evidence="3">USDA</strain>
    </source>
</reference>
<dbReference type="STRING" id="35570.A0A1I8NU75"/>
<feature type="compositionally biased region" description="Polar residues" evidence="1">
    <location>
        <begin position="41"/>
        <end position="57"/>
    </location>
</feature>
<keyword evidence="2" id="KW-0732">Signal</keyword>
<feature type="signal peptide" evidence="2">
    <location>
        <begin position="1"/>
        <end position="23"/>
    </location>
</feature>
<protein>
    <recommendedName>
        <fullName evidence="5">DUF4794 domain-containing protein</fullName>
    </recommendedName>
</protein>
<dbReference type="EnsemblMetazoa" id="SCAU002076-RA">
    <property type="protein sequence ID" value="SCAU002076-PA"/>
    <property type="gene ID" value="SCAU002076"/>
</dbReference>
<feature type="chain" id="PRO_5009325499" description="DUF4794 domain-containing protein" evidence="2">
    <location>
        <begin position="24"/>
        <end position="321"/>
    </location>
</feature>
<evidence type="ECO:0000256" key="2">
    <source>
        <dbReference type="SAM" id="SignalP"/>
    </source>
</evidence>